<keyword evidence="4 5" id="KW-0067">ATP-binding</keyword>
<dbReference type="SUPFAM" id="SSF52540">
    <property type="entry name" value="P-loop containing nucleoside triphosphate hydrolases"/>
    <property type="match status" value="1"/>
</dbReference>
<dbReference type="CDD" id="cd00154">
    <property type="entry name" value="Rab"/>
    <property type="match status" value="1"/>
</dbReference>
<dbReference type="Gene3D" id="1.10.510.10">
    <property type="entry name" value="Transferase(Phosphotransferase) domain 1"/>
    <property type="match status" value="1"/>
</dbReference>
<dbReference type="InterPro" id="IPR008271">
    <property type="entry name" value="Ser/Thr_kinase_AS"/>
</dbReference>
<dbReference type="PROSITE" id="PS51420">
    <property type="entry name" value="RHO"/>
    <property type="match status" value="1"/>
</dbReference>
<feature type="binding site" evidence="5">
    <location>
        <position position="43"/>
    </location>
    <ligand>
        <name>ATP</name>
        <dbReference type="ChEBI" id="CHEBI:30616"/>
    </ligand>
</feature>
<dbReference type="PANTHER" id="PTHR44329">
    <property type="entry name" value="SERINE/THREONINE-PROTEIN KINASE TNNI3K-RELATED"/>
    <property type="match status" value="1"/>
</dbReference>
<dbReference type="InterPro" id="IPR051681">
    <property type="entry name" value="Ser/Thr_Kinases-Pseudokinases"/>
</dbReference>
<dbReference type="InterPro" id="IPR005225">
    <property type="entry name" value="Small_GTP-bd"/>
</dbReference>
<dbReference type="InterPro" id="IPR000008">
    <property type="entry name" value="C2_dom"/>
</dbReference>
<dbReference type="InterPro" id="IPR001806">
    <property type="entry name" value="Small_GTPase"/>
</dbReference>
<sequence>MEIETCFFDTSAYTATDKKLGEGAFGKVFVVKSNTDEELYAAKIINSTEIFSSRDQMLFLRESLILHKLNHPSIVKFYGINLHSFDNPTTLSPTILTEYCVNGSLKVLLDKEKMNIADSNWSPTKKYICLLGISDAMRYLHRGGIIHRDLKPENILIDSNYYLKVCDFGLSRCFSESLRNSMQLSMTGQVGTPLYMAPELYESDEESYGPGVDVYAFAIMAYEIMTGQEAFSEKGKPPRLIDILRKVPNGIRPEFPTGVQENMKELIEKCWSQNASDRPSFDYIFDELSSDFSHSFETVDKDEINEYLAMLKELHEETEVEKIEKLEEELVRKDEDVKNLQNENAELKKENENHKFEIDQLRSQIEELTNPGVAKCLHVKICEAQKFVGFRFFGKSNPYVTIRLKSKTNDDSFCTKTILNTNNPVWNEEFNLITRGEDDALILNMYHEDEKGDERMMDEVELSANQFRMNGSLERREIDIKLNNKKAGTLIIEVQAFPPIGEHSKPSGNSRINWKLAEDLKKTTKILILGGCSVVGMTSLLYRYADDKFLESTYATYSTDFITHYIEVNGRKVKLQIWETAGRVNNRPLAKSYLRGAHGIIICYKVTDRESLESTQYWSEVFKEPQFDKTIPIVLSGNMIDLKDKRKVSYEEGEQFASSHGWSYFETSSKDNIGVNELFQFIGTKSFMYMLNKQQQK</sequence>
<dbReference type="InterPro" id="IPR001245">
    <property type="entry name" value="Ser-Thr/Tyr_kinase_cat_dom"/>
</dbReference>
<gene>
    <name evidence="9" type="ORF">M9Y10_030674</name>
</gene>
<evidence type="ECO:0008006" key="11">
    <source>
        <dbReference type="Google" id="ProtNLM"/>
    </source>
</evidence>
<dbReference type="PROSITE" id="PS51419">
    <property type="entry name" value="RAB"/>
    <property type="match status" value="1"/>
</dbReference>
<dbReference type="EMBL" id="JAPFFF010000045">
    <property type="protein sequence ID" value="KAK8840469.1"/>
    <property type="molecule type" value="Genomic_DNA"/>
</dbReference>
<dbReference type="SMART" id="SM00173">
    <property type="entry name" value="RAS"/>
    <property type="match status" value="1"/>
</dbReference>
<dbReference type="PRINTS" id="PR00109">
    <property type="entry name" value="TYRKINASE"/>
</dbReference>
<keyword evidence="2" id="KW-0418">Kinase</keyword>
<accession>A0ABR2H2N5</accession>
<dbReference type="Gene3D" id="6.10.250.2730">
    <property type="match status" value="1"/>
</dbReference>
<dbReference type="SMART" id="SM00175">
    <property type="entry name" value="RAB"/>
    <property type="match status" value="1"/>
</dbReference>
<dbReference type="Gene3D" id="3.40.50.300">
    <property type="entry name" value="P-loop containing nucleotide triphosphate hydrolases"/>
    <property type="match status" value="1"/>
</dbReference>
<dbReference type="Pfam" id="PF00168">
    <property type="entry name" value="C2"/>
    <property type="match status" value="1"/>
</dbReference>
<evidence type="ECO:0000256" key="1">
    <source>
        <dbReference type="ARBA" id="ARBA00008171"/>
    </source>
</evidence>
<dbReference type="Pfam" id="PF00069">
    <property type="entry name" value="Pkinase"/>
    <property type="match status" value="1"/>
</dbReference>
<keyword evidence="3 5" id="KW-0547">Nucleotide-binding</keyword>
<dbReference type="PROSITE" id="PS00107">
    <property type="entry name" value="PROTEIN_KINASE_ATP"/>
    <property type="match status" value="1"/>
</dbReference>
<keyword evidence="10" id="KW-1185">Reference proteome</keyword>
<organism evidence="9 10">
    <name type="scientific">Tritrichomonas musculus</name>
    <dbReference type="NCBI Taxonomy" id="1915356"/>
    <lineage>
        <taxon>Eukaryota</taxon>
        <taxon>Metamonada</taxon>
        <taxon>Parabasalia</taxon>
        <taxon>Tritrichomonadida</taxon>
        <taxon>Tritrichomonadidae</taxon>
        <taxon>Tritrichomonas</taxon>
    </lineage>
</organism>
<evidence type="ECO:0000256" key="2">
    <source>
        <dbReference type="ARBA" id="ARBA00022527"/>
    </source>
</evidence>
<evidence type="ECO:0000256" key="5">
    <source>
        <dbReference type="PROSITE-ProRule" id="PRU10141"/>
    </source>
</evidence>
<evidence type="ECO:0000259" key="8">
    <source>
        <dbReference type="PROSITE" id="PS50011"/>
    </source>
</evidence>
<dbReference type="InterPro" id="IPR000719">
    <property type="entry name" value="Prot_kinase_dom"/>
</dbReference>
<dbReference type="SMART" id="SM00220">
    <property type="entry name" value="S_TKc"/>
    <property type="match status" value="1"/>
</dbReference>
<proteinExistence type="inferred from homology"/>
<dbReference type="Pfam" id="PF00071">
    <property type="entry name" value="Ras"/>
    <property type="match status" value="1"/>
</dbReference>
<dbReference type="PROSITE" id="PS51421">
    <property type="entry name" value="RAS"/>
    <property type="match status" value="1"/>
</dbReference>
<keyword evidence="2" id="KW-0808">Transferase</keyword>
<dbReference type="InterPro" id="IPR035892">
    <property type="entry name" value="C2_domain_sf"/>
</dbReference>
<evidence type="ECO:0000256" key="3">
    <source>
        <dbReference type="ARBA" id="ARBA00022741"/>
    </source>
</evidence>
<comment type="similarity">
    <text evidence="1">Belongs to the protein kinase superfamily. TKL Ser/Thr protein kinase family. ROCO subfamily.</text>
</comment>
<keyword evidence="6" id="KW-0175">Coiled coil</keyword>
<feature type="domain" description="C2" evidence="7">
    <location>
        <begin position="357"/>
        <end position="477"/>
    </location>
</feature>
<dbReference type="SUPFAM" id="SSF56112">
    <property type="entry name" value="Protein kinase-like (PK-like)"/>
    <property type="match status" value="1"/>
</dbReference>
<evidence type="ECO:0000259" key="7">
    <source>
        <dbReference type="PROSITE" id="PS50004"/>
    </source>
</evidence>
<feature type="coiled-coil region" evidence="6">
    <location>
        <begin position="316"/>
        <end position="364"/>
    </location>
</feature>
<protein>
    <recommendedName>
        <fullName evidence="11">Protein kinase domain containing protein</fullName>
    </recommendedName>
</protein>
<dbReference type="PANTHER" id="PTHR44329:SF214">
    <property type="entry name" value="PROTEIN KINASE DOMAIN-CONTAINING PROTEIN"/>
    <property type="match status" value="1"/>
</dbReference>
<dbReference type="Gene3D" id="2.60.40.150">
    <property type="entry name" value="C2 domain"/>
    <property type="match status" value="1"/>
</dbReference>
<dbReference type="SMART" id="SM00174">
    <property type="entry name" value="RHO"/>
    <property type="match status" value="1"/>
</dbReference>
<evidence type="ECO:0000256" key="4">
    <source>
        <dbReference type="ARBA" id="ARBA00022840"/>
    </source>
</evidence>
<dbReference type="PROSITE" id="PS00108">
    <property type="entry name" value="PROTEIN_KINASE_ST"/>
    <property type="match status" value="1"/>
</dbReference>
<dbReference type="PRINTS" id="PR00449">
    <property type="entry name" value="RASTRNSFRMNG"/>
</dbReference>
<name>A0ABR2H2N5_9EUKA</name>
<comment type="caution">
    <text evidence="9">The sequence shown here is derived from an EMBL/GenBank/DDBJ whole genome shotgun (WGS) entry which is preliminary data.</text>
</comment>
<keyword evidence="2" id="KW-0723">Serine/threonine-protein kinase</keyword>
<evidence type="ECO:0000313" key="9">
    <source>
        <dbReference type="EMBL" id="KAK8840469.1"/>
    </source>
</evidence>
<dbReference type="PROSITE" id="PS50004">
    <property type="entry name" value="C2"/>
    <property type="match status" value="1"/>
</dbReference>
<reference evidence="9 10" key="1">
    <citation type="submission" date="2024-04" db="EMBL/GenBank/DDBJ databases">
        <title>Tritrichomonas musculus Genome.</title>
        <authorList>
            <person name="Alves-Ferreira E."/>
            <person name="Grigg M."/>
            <person name="Lorenzi H."/>
            <person name="Galac M."/>
        </authorList>
    </citation>
    <scope>NUCLEOTIDE SEQUENCE [LARGE SCALE GENOMIC DNA]</scope>
    <source>
        <strain evidence="9 10">EAF2021</strain>
    </source>
</reference>
<feature type="domain" description="Protein kinase" evidence="8">
    <location>
        <begin position="14"/>
        <end position="297"/>
    </location>
</feature>
<dbReference type="InterPro" id="IPR011009">
    <property type="entry name" value="Kinase-like_dom_sf"/>
</dbReference>
<evidence type="ECO:0000313" key="10">
    <source>
        <dbReference type="Proteomes" id="UP001470230"/>
    </source>
</evidence>
<dbReference type="PROSITE" id="PS50011">
    <property type="entry name" value="PROTEIN_KINASE_DOM"/>
    <property type="match status" value="1"/>
</dbReference>
<dbReference type="SMART" id="SM00239">
    <property type="entry name" value="C2"/>
    <property type="match status" value="1"/>
</dbReference>
<dbReference type="NCBIfam" id="TIGR00231">
    <property type="entry name" value="small_GTP"/>
    <property type="match status" value="1"/>
</dbReference>
<evidence type="ECO:0000256" key="6">
    <source>
        <dbReference type="SAM" id="Coils"/>
    </source>
</evidence>
<dbReference type="SUPFAM" id="SSF49562">
    <property type="entry name" value="C2 domain (Calcium/lipid-binding domain, CaLB)"/>
    <property type="match status" value="1"/>
</dbReference>
<dbReference type="InterPro" id="IPR017441">
    <property type="entry name" value="Protein_kinase_ATP_BS"/>
</dbReference>
<dbReference type="Proteomes" id="UP001470230">
    <property type="component" value="Unassembled WGS sequence"/>
</dbReference>
<dbReference type="InterPro" id="IPR027417">
    <property type="entry name" value="P-loop_NTPase"/>
</dbReference>
<dbReference type="CDD" id="cd00030">
    <property type="entry name" value="C2"/>
    <property type="match status" value="1"/>
</dbReference>